<gene>
    <name evidence="3" type="ORF">L486_01110</name>
</gene>
<feature type="compositionally biased region" description="Basic residues" evidence="1">
    <location>
        <begin position="160"/>
        <end position="170"/>
    </location>
</feature>
<feature type="compositionally biased region" description="Polar residues" evidence="1">
    <location>
        <begin position="348"/>
        <end position="364"/>
    </location>
</feature>
<dbReference type="EMBL" id="KI669459">
    <property type="protein sequence ID" value="OCF61462.1"/>
    <property type="molecule type" value="Genomic_DNA"/>
</dbReference>
<name>A0A1B9J129_9TREE</name>
<evidence type="ECO:0000256" key="1">
    <source>
        <dbReference type="SAM" id="MobiDB-lite"/>
    </source>
</evidence>
<feature type="region of interest" description="Disordered" evidence="1">
    <location>
        <begin position="348"/>
        <end position="378"/>
    </location>
</feature>
<dbReference type="AlphaFoldDB" id="A0A1B9J129"/>
<protein>
    <recommendedName>
        <fullName evidence="2">BRCT domain-containing protein</fullName>
    </recommendedName>
</protein>
<evidence type="ECO:0000313" key="4">
    <source>
        <dbReference type="Proteomes" id="UP000092583"/>
    </source>
</evidence>
<sequence>MDLLDYGTSSSSRASSFFNGPGGEYDPTSNDQLFFNMLFFNQTFWIVGNPHKAEDLRVNIVKNGGTMSSSLTIASRVIFLKPDGLTEALKAAHDLKAVIQSHESDGVGLPLGEGWINDTLFLARPIETKPYLINEQNLFVDGFWSGGGLGRERQNASSSLKKKRSKRQKTVHFPMSPTPTPNDPVSLGPSSSSTSIGEPNTACSQSHIDDLIQFDDLCTTDLNKEDKESEPKTIPEDVYKNTASQNVKPFIVCQQPGDILTPPIHKESAASVYRSSNVAHPTQSATHGQNQDGPAIITIQKTVTPTGPIHLGQTDKDVNQDETSTCPAGVQLSSYSQALEIFQGEGTSFSSPQAIQGDNDQQYCPHSHPSFSGKEQFPKGQVDVDKIRDPDYVESESEFDSPMAEDKQQKVASGSISKSAEYNRRWRNQTTVQPQDTVAYRALVDDLRSRVAGEGFPKGGMKAYLIGRGIHSLYTKYGALIRQQVPGLPNSRANFKKNAESAVNPKWQKFIDEQNAKTEVER</sequence>
<feature type="domain" description="BRCT" evidence="2">
    <location>
        <begin position="29"/>
        <end position="133"/>
    </location>
</feature>
<organism evidence="3 4">
    <name type="scientific">Kwoniella mangroviensis CBS 10435</name>
    <dbReference type="NCBI Taxonomy" id="1331196"/>
    <lineage>
        <taxon>Eukaryota</taxon>
        <taxon>Fungi</taxon>
        <taxon>Dikarya</taxon>
        <taxon>Basidiomycota</taxon>
        <taxon>Agaricomycotina</taxon>
        <taxon>Tremellomycetes</taxon>
        <taxon>Tremellales</taxon>
        <taxon>Cryptococcaceae</taxon>
        <taxon>Kwoniella</taxon>
    </lineage>
</organism>
<reference evidence="4" key="2">
    <citation type="submission" date="2013-12" db="EMBL/GenBank/DDBJ databases">
        <title>Evolution of pathogenesis and genome organization in the Tremellales.</title>
        <authorList>
            <person name="Cuomo C."/>
            <person name="Litvintseva A."/>
            <person name="Heitman J."/>
            <person name="Chen Y."/>
            <person name="Sun S."/>
            <person name="Springer D."/>
            <person name="Dromer F."/>
            <person name="Young S."/>
            <person name="Zeng Q."/>
            <person name="Chapman S."/>
            <person name="Gujja S."/>
            <person name="Saif S."/>
            <person name="Birren B."/>
        </authorList>
    </citation>
    <scope>NUCLEOTIDE SEQUENCE [LARGE SCALE GENOMIC DNA]</scope>
    <source>
        <strain evidence="4">CBS 10435</strain>
    </source>
</reference>
<accession>A0A1B9J129</accession>
<feature type="region of interest" description="Disordered" evidence="1">
    <location>
        <begin position="151"/>
        <end position="200"/>
    </location>
</feature>
<feature type="region of interest" description="Disordered" evidence="1">
    <location>
        <begin position="306"/>
        <end position="325"/>
    </location>
</feature>
<dbReference type="PROSITE" id="PS50172">
    <property type="entry name" value="BRCT"/>
    <property type="match status" value="1"/>
</dbReference>
<evidence type="ECO:0000313" key="3">
    <source>
        <dbReference type="EMBL" id="OCF61462.1"/>
    </source>
</evidence>
<dbReference type="Proteomes" id="UP000092583">
    <property type="component" value="Unassembled WGS sequence"/>
</dbReference>
<feature type="region of interest" description="Disordered" evidence="1">
    <location>
        <begin position="395"/>
        <end position="418"/>
    </location>
</feature>
<dbReference type="InterPro" id="IPR001357">
    <property type="entry name" value="BRCT_dom"/>
</dbReference>
<dbReference type="OrthoDB" id="2564930at2759"/>
<proteinExistence type="predicted"/>
<reference evidence="3 4" key="1">
    <citation type="submission" date="2013-07" db="EMBL/GenBank/DDBJ databases">
        <title>The Genome Sequence of Kwoniella mangroviensis CBS10435.</title>
        <authorList>
            <consortium name="The Broad Institute Genome Sequencing Platform"/>
            <person name="Cuomo C."/>
            <person name="Litvintseva A."/>
            <person name="Chen Y."/>
            <person name="Heitman J."/>
            <person name="Sun S."/>
            <person name="Springer D."/>
            <person name="Dromer F."/>
            <person name="Young S.K."/>
            <person name="Zeng Q."/>
            <person name="Gargeya S."/>
            <person name="Fitzgerald M."/>
            <person name="Abouelleil A."/>
            <person name="Alvarado L."/>
            <person name="Berlin A.M."/>
            <person name="Chapman S.B."/>
            <person name="Dewar J."/>
            <person name="Goldberg J."/>
            <person name="Griggs A."/>
            <person name="Gujja S."/>
            <person name="Hansen M."/>
            <person name="Howarth C."/>
            <person name="Imamovic A."/>
            <person name="Larimer J."/>
            <person name="McCowan C."/>
            <person name="Murphy C."/>
            <person name="Pearson M."/>
            <person name="Priest M."/>
            <person name="Roberts A."/>
            <person name="Saif S."/>
            <person name="Shea T."/>
            <person name="Sykes S."/>
            <person name="Wortman J."/>
            <person name="Nusbaum C."/>
            <person name="Birren B."/>
        </authorList>
    </citation>
    <scope>NUCLEOTIDE SEQUENCE [LARGE SCALE GENOMIC DNA]</scope>
    <source>
        <strain evidence="3 4">CBS 10435</strain>
    </source>
</reference>
<evidence type="ECO:0000259" key="2">
    <source>
        <dbReference type="PROSITE" id="PS50172"/>
    </source>
</evidence>
<keyword evidence="4" id="KW-1185">Reference proteome</keyword>